<keyword evidence="6 11" id="KW-0812">Transmembrane</keyword>
<organism evidence="15 16">
    <name type="scientific">Pseudonocardia kongjuensis</name>
    <dbReference type="NCBI Taxonomy" id="102227"/>
    <lineage>
        <taxon>Bacteria</taxon>
        <taxon>Bacillati</taxon>
        <taxon>Actinomycetota</taxon>
        <taxon>Actinomycetes</taxon>
        <taxon>Pseudonocardiales</taxon>
        <taxon>Pseudonocardiaceae</taxon>
        <taxon>Pseudonocardia</taxon>
    </lineage>
</organism>
<keyword evidence="10 11" id="KW-0472">Membrane</keyword>
<evidence type="ECO:0000259" key="13">
    <source>
        <dbReference type="PROSITE" id="PS50893"/>
    </source>
</evidence>
<keyword evidence="4 11" id="KW-0813">Transport</keyword>
<evidence type="ECO:0000256" key="4">
    <source>
        <dbReference type="ARBA" id="ARBA00022448"/>
    </source>
</evidence>
<feature type="region of interest" description="Disordered" evidence="12">
    <location>
        <begin position="290"/>
        <end position="341"/>
    </location>
</feature>
<dbReference type="PANTHER" id="PTHR43297">
    <property type="entry name" value="OLIGOPEPTIDE TRANSPORT ATP-BINDING PROTEIN APPD"/>
    <property type="match status" value="1"/>
</dbReference>
<sequence>MADPTTTPAAPAAPVAPRRLRWTPTLVAGTAILGVTVAVVAVASLTLRPAAERLGSDVAAPPSAAHWLGTDDFGHDLLARALIGAEASLLMALVATAVSTTAGVLIGIGVWTLPRRARELVRRGIEITVSYPELLIAIVIAAILGAGRWQLVTAVALANIPAIARLAANLAASVYQRDYVTTARMAGVGRRALITRHLLPNTAEPLLIQLAATFSTALVAMSALSFVGLGVQTPDYDLGRLLADGLPAIYTRPIEVVGPTLMIVLISVGAMLVGDGLAAAADPRAAAPRGGAQRAVAGPPATAGAGTPADPAPADQAASTPATPATPATPTDPAPADPADPHVVSVRDLRVRRPDGTALVDGVSFGIGRGEVLGLVGESGSGKSLTALSLARLLPDGLTAEAAELRIDRTDLLGAPSARELVDAAAVVYQDPGTTFSPTRRMAGQLTSVLRVHRGHDRDRATAEMSELLERVHIVDPQRLLRARPYELSGGMRQRSMIAAALSARPALLIADEPTTALDTTVAAGILREIERVRDETGAAVLFISHDLGVVEELCDRVLVMKEGRIVEELDRDTLRAGEARHPYTRMLLDAVPRLSAGQVQR</sequence>
<evidence type="ECO:0000256" key="8">
    <source>
        <dbReference type="ARBA" id="ARBA00022840"/>
    </source>
</evidence>
<feature type="domain" description="ABC transporter" evidence="13">
    <location>
        <begin position="344"/>
        <end position="588"/>
    </location>
</feature>
<dbReference type="Gene3D" id="3.40.50.300">
    <property type="entry name" value="P-loop containing nucleotide triphosphate hydrolases"/>
    <property type="match status" value="1"/>
</dbReference>
<comment type="similarity">
    <text evidence="3">Belongs to the ABC transporter superfamily.</text>
</comment>
<keyword evidence="9 11" id="KW-1133">Transmembrane helix</keyword>
<dbReference type="Proteomes" id="UP001501414">
    <property type="component" value="Unassembled WGS sequence"/>
</dbReference>
<protein>
    <submittedName>
        <fullName evidence="15">Uncharacterized protein</fullName>
    </submittedName>
</protein>
<dbReference type="CDD" id="cd03257">
    <property type="entry name" value="ABC_NikE_OppD_transporters"/>
    <property type="match status" value="1"/>
</dbReference>
<dbReference type="SMART" id="SM00382">
    <property type="entry name" value="AAA"/>
    <property type="match status" value="1"/>
</dbReference>
<dbReference type="Pfam" id="PF00005">
    <property type="entry name" value="ABC_tran"/>
    <property type="match status" value="1"/>
</dbReference>
<dbReference type="CDD" id="cd06261">
    <property type="entry name" value="TM_PBP2"/>
    <property type="match status" value="1"/>
</dbReference>
<comment type="subcellular location">
    <subcellularLocation>
        <location evidence="11">Cell membrane</location>
        <topology evidence="11">Multi-pass membrane protein</topology>
    </subcellularLocation>
    <subcellularLocation>
        <location evidence="2">Cell membrane</location>
        <topology evidence="2">Peripheral membrane protein</topology>
    </subcellularLocation>
    <subcellularLocation>
        <location evidence="1">Membrane</location>
        <topology evidence="1">Multi-pass membrane protein</topology>
    </subcellularLocation>
</comment>
<evidence type="ECO:0000313" key="15">
    <source>
        <dbReference type="EMBL" id="GAA1397892.1"/>
    </source>
</evidence>
<dbReference type="PANTHER" id="PTHR43297:SF2">
    <property type="entry name" value="DIPEPTIDE TRANSPORT ATP-BINDING PROTEIN DPPD"/>
    <property type="match status" value="1"/>
</dbReference>
<reference evidence="16" key="1">
    <citation type="journal article" date="2019" name="Int. J. Syst. Evol. Microbiol.">
        <title>The Global Catalogue of Microorganisms (GCM) 10K type strain sequencing project: providing services to taxonomists for standard genome sequencing and annotation.</title>
        <authorList>
            <consortium name="The Broad Institute Genomics Platform"/>
            <consortium name="The Broad Institute Genome Sequencing Center for Infectious Disease"/>
            <person name="Wu L."/>
            <person name="Ma J."/>
        </authorList>
    </citation>
    <scope>NUCLEOTIDE SEQUENCE [LARGE SCALE GENOMIC DNA]</scope>
    <source>
        <strain evidence="16">JCM 11896</strain>
    </source>
</reference>
<evidence type="ECO:0000256" key="12">
    <source>
        <dbReference type="SAM" id="MobiDB-lite"/>
    </source>
</evidence>
<evidence type="ECO:0000256" key="3">
    <source>
        <dbReference type="ARBA" id="ARBA00005417"/>
    </source>
</evidence>
<evidence type="ECO:0000256" key="6">
    <source>
        <dbReference type="ARBA" id="ARBA00022692"/>
    </source>
</evidence>
<evidence type="ECO:0000256" key="9">
    <source>
        <dbReference type="ARBA" id="ARBA00022989"/>
    </source>
</evidence>
<dbReference type="PROSITE" id="PS50928">
    <property type="entry name" value="ABC_TM1"/>
    <property type="match status" value="1"/>
</dbReference>
<keyword evidence="5" id="KW-1003">Cell membrane</keyword>
<dbReference type="Gene3D" id="1.10.3720.10">
    <property type="entry name" value="MetI-like"/>
    <property type="match status" value="1"/>
</dbReference>
<keyword evidence="16" id="KW-1185">Reference proteome</keyword>
<keyword evidence="8" id="KW-0067">ATP-binding</keyword>
<evidence type="ECO:0000313" key="16">
    <source>
        <dbReference type="Proteomes" id="UP001501414"/>
    </source>
</evidence>
<evidence type="ECO:0000256" key="11">
    <source>
        <dbReference type="RuleBase" id="RU363032"/>
    </source>
</evidence>
<feature type="transmembrane region" description="Helical" evidence="11">
    <location>
        <begin position="89"/>
        <end position="113"/>
    </location>
</feature>
<gene>
    <name evidence="15" type="ORF">GCM10009613_51240</name>
</gene>
<comment type="similarity">
    <text evidence="11">Belongs to the binding-protein-dependent transport system permease family.</text>
</comment>
<feature type="transmembrane region" description="Helical" evidence="11">
    <location>
        <begin position="125"/>
        <end position="145"/>
    </location>
</feature>
<dbReference type="Pfam" id="PF00528">
    <property type="entry name" value="BPD_transp_1"/>
    <property type="match status" value="1"/>
</dbReference>
<feature type="domain" description="ABC transmembrane type-1" evidence="14">
    <location>
        <begin position="85"/>
        <end position="274"/>
    </location>
</feature>
<feature type="transmembrane region" description="Helical" evidence="11">
    <location>
        <begin position="26"/>
        <end position="47"/>
    </location>
</feature>
<keyword evidence="7" id="KW-0547">Nucleotide-binding</keyword>
<dbReference type="RefSeq" id="WP_344026963.1">
    <property type="nucleotide sequence ID" value="NZ_BAAAJK010000036.1"/>
</dbReference>
<accession>A0ABP4IVH3</accession>
<dbReference type="InterPro" id="IPR050388">
    <property type="entry name" value="ABC_Ni/Peptide_Import"/>
</dbReference>
<feature type="compositionally biased region" description="Low complexity" evidence="12">
    <location>
        <begin position="290"/>
        <end position="329"/>
    </location>
</feature>
<dbReference type="SUPFAM" id="SSF52540">
    <property type="entry name" value="P-loop containing nucleoside triphosphate hydrolases"/>
    <property type="match status" value="1"/>
</dbReference>
<evidence type="ECO:0000259" key="14">
    <source>
        <dbReference type="PROSITE" id="PS50928"/>
    </source>
</evidence>
<feature type="transmembrane region" description="Helical" evidence="11">
    <location>
        <begin position="206"/>
        <end position="231"/>
    </location>
</feature>
<name>A0ABP4IVH3_9PSEU</name>
<dbReference type="InterPro" id="IPR035906">
    <property type="entry name" value="MetI-like_sf"/>
</dbReference>
<dbReference type="SUPFAM" id="SSF161098">
    <property type="entry name" value="MetI-like"/>
    <property type="match status" value="1"/>
</dbReference>
<dbReference type="InterPro" id="IPR003439">
    <property type="entry name" value="ABC_transporter-like_ATP-bd"/>
</dbReference>
<dbReference type="InterPro" id="IPR027417">
    <property type="entry name" value="P-loop_NTPase"/>
</dbReference>
<evidence type="ECO:0000256" key="5">
    <source>
        <dbReference type="ARBA" id="ARBA00022475"/>
    </source>
</evidence>
<proteinExistence type="inferred from homology"/>
<comment type="caution">
    <text evidence="15">The sequence shown here is derived from an EMBL/GenBank/DDBJ whole genome shotgun (WGS) entry which is preliminary data.</text>
</comment>
<dbReference type="PROSITE" id="PS50893">
    <property type="entry name" value="ABC_TRANSPORTER_2"/>
    <property type="match status" value="1"/>
</dbReference>
<evidence type="ECO:0000256" key="10">
    <source>
        <dbReference type="ARBA" id="ARBA00023136"/>
    </source>
</evidence>
<evidence type="ECO:0000256" key="1">
    <source>
        <dbReference type="ARBA" id="ARBA00004141"/>
    </source>
</evidence>
<evidence type="ECO:0000256" key="2">
    <source>
        <dbReference type="ARBA" id="ARBA00004202"/>
    </source>
</evidence>
<dbReference type="InterPro" id="IPR003593">
    <property type="entry name" value="AAA+_ATPase"/>
</dbReference>
<evidence type="ECO:0000256" key="7">
    <source>
        <dbReference type="ARBA" id="ARBA00022741"/>
    </source>
</evidence>
<dbReference type="InterPro" id="IPR000515">
    <property type="entry name" value="MetI-like"/>
</dbReference>
<dbReference type="EMBL" id="BAAAJK010000036">
    <property type="protein sequence ID" value="GAA1397892.1"/>
    <property type="molecule type" value="Genomic_DNA"/>
</dbReference>
<feature type="transmembrane region" description="Helical" evidence="11">
    <location>
        <begin position="261"/>
        <end position="281"/>
    </location>
</feature>